<reference evidence="2 3" key="1">
    <citation type="submission" date="2023-10" db="EMBL/GenBank/DDBJ databases">
        <title>Virgibacillus halophilus 5B73C genome.</title>
        <authorList>
            <person name="Miliotis G."/>
            <person name="Sengupta P."/>
            <person name="Hameed A."/>
            <person name="Chuvochina M."/>
            <person name="Mcdonagh F."/>
            <person name="Simpson A.C."/>
            <person name="Singh N.K."/>
            <person name="Rekha P.D."/>
            <person name="Raman K."/>
            <person name="Hugenholtz P."/>
            <person name="Venkateswaran K."/>
        </authorList>
    </citation>
    <scope>NUCLEOTIDE SEQUENCE [LARGE SCALE GENOMIC DNA]</scope>
    <source>
        <strain evidence="2 3">5B73C</strain>
    </source>
</reference>
<sequence>MNRDVQKMLPVQGGERIISLDIIRGFALSGILLVNMPLFQTPLVNELYMLSPALTPVDQFLRMLLDIFVEAKFFTIFSFLFGIGFYIFMKRAEEKTGRFYLLYTRRLIALAIFGLLHLIFLWYGDILLRYALSGFLLIFFYRSKEKTILKGLLAIAIILICLLSINIFSSPESLETQINNLQAEGKVKAEEAIHIYQNGSYAEWLSYRFFHEVIPVLENIPF</sequence>
<dbReference type="Proteomes" id="UP001281447">
    <property type="component" value="Unassembled WGS sequence"/>
</dbReference>
<keyword evidence="1" id="KW-0472">Membrane</keyword>
<feature type="transmembrane region" description="Helical" evidence="1">
    <location>
        <begin position="148"/>
        <end position="168"/>
    </location>
</feature>
<dbReference type="InterPro" id="IPR052529">
    <property type="entry name" value="Bact_Transport_Assoc"/>
</dbReference>
<keyword evidence="3" id="KW-1185">Reference proteome</keyword>
<evidence type="ECO:0000313" key="2">
    <source>
        <dbReference type="EMBL" id="MDY0394623.1"/>
    </source>
</evidence>
<comment type="caution">
    <text evidence="2">The sequence shown here is derived from an EMBL/GenBank/DDBJ whole genome shotgun (WGS) entry which is preliminary data.</text>
</comment>
<keyword evidence="1" id="KW-1133">Transmembrane helix</keyword>
<dbReference type="PANTHER" id="PTHR30590:SF3">
    <property type="entry name" value="HYPOTHETICAL MEMBRANE SPANNING PROTEIN"/>
    <property type="match status" value="1"/>
</dbReference>
<feature type="transmembrane region" description="Helical" evidence="1">
    <location>
        <begin position="60"/>
        <end position="88"/>
    </location>
</feature>
<dbReference type="EMBL" id="JAWDIP010000003">
    <property type="protein sequence ID" value="MDY0394623.1"/>
    <property type="molecule type" value="Genomic_DNA"/>
</dbReference>
<gene>
    <name evidence="2" type="ORF">RWE15_09390</name>
</gene>
<name>A0ABU5C5L6_9BACI</name>
<feature type="transmembrane region" description="Helical" evidence="1">
    <location>
        <begin position="21"/>
        <end position="40"/>
    </location>
</feature>
<dbReference type="PANTHER" id="PTHR30590">
    <property type="entry name" value="INNER MEMBRANE PROTEIN"/>
    <property type="match status" value="1"/>
</dbReference>
<protein>
    <submittedName>
        <fullName evidence="2">DUF418 domain-containing protein</fullName>
    </submittedName>
</protein>
<evidence type="ECO:0000256" key="1">
    <source>
        <dbReference type="SAM" id="Phobius"/>
    </source>
</evidence>
<accession>A0ABU5C5L6</accession>
<proteinExistence type="predicted"/>
<organism evidence="2 3">
    <name type="scientific">Tigheibacillus halophilus</name>
    <dbReference type="NCBI Taxonomy" id="361280"/>
    <lineage>
        <taxon>Bacteria</taxon>
        <taxon>Bacillati</taxon>
        <taxon>Bacillota</taxon>
        <taxon>Bacilli</taxon>
        <taxon>Bacillales</taxon>
        <taxon>Bacillaceae</taxon>
        <taxon>Tigheibacillus</taxon>
    </lineage>
</organism>
<keyword evidence="1" id="KW-0812">Transmembrane</keyword>
<evidence type="ECO:0000313" key="3">
    <source>
        <dbReference type="Proteomes" id="UP001281447"/>
    </source>
</evidence>